<dbReference type="Proteomes" id="UP000564644">
    <property type="component" value="Unassembled WGS sequence"/>
</dbReference>
<dbReference type="InterPro" id="IPR036390">
    <property type="entry name" value="WH_DNA-bd_sf"/>
</dbReference>
<keyword evidence="2" id="KW-0238">DNA-binding</keyword>
<dbReference type="PROSITE" id="PS50949">
    <property type="entry name" value="HTH_GNTR"/>
    <property type="match status" value="1"/>
</dbReference>
<dbReference type="GO" id="GO:0003677">
    <property type="term" value="F:DNA binding"/>
    <property type="evidence" value="ECO:0007669"/>
    <property type="project" value="UniProtKB-KW"/>
</dbReference>
<keyword evidence="3" id="KW-0804">Transcription</keyword>
<reference evidence="6 7" key="1">
    <citation type="submission" date="2020-08" db="EMBL/GenBank/DDBJ databases">
        <title>Cohnella phylogeny.</title>
        <authorList>
            <person name="Dunlap C."/>
        </authorList>
    </citation>
    <scope>NUCLEOTIDE SEQUENCE [LARGE SCALE GENOMIC DNA]</scope>
    <source>
        <strain evidence="6 7">CBP 2801</strain>
    </source>
</reference>
<protein>
    <submittedName>
        <fullName evidence="6">GntR family transcriptional regulator</fullName>
    </submittedName>
</protein>
<dbReference type="PRINTS" id="PR00035">
    <property type="entry name" value="HTHGNTR"/>
</dbReference>
<feature type="region of interest" description="Disordered" evidence="4">
    <location>
        <begin position="119"/>
        <end position="138"/>
    </location>
</feature>
<accession>A0A7X0SJ12</accession>
<organism evidence="6 7">
    <name type="scientific">Cohnella zeiphila</name>
    <dbReference type="NCBI Taxonomy" id="2761120"/>
    <lineage>
        <taxon>Bacteria</taxon>
        <taxon>Bacillati</taxon>
        <taxon>Bacillota</taxon>
        <taxon>Bacilli</taxon>
        <taxon>Bacillales</taxon>
        <taxon>Paenibacillaceae</taxon>
        <taxon>Cohnella</taxon>
    </lineage>
</organism>
<evidence type="ECO:0000256" key="4">
    <source>
        <dbReference type="SAM" id="MobiDB-lite"/>
    </source>
</evidence>
<dbReference type="GO" id="GO:0003700">
    <property type="term" value="F:DNA-binding transcription factor activity"/>
    <property type="evidence" value="ECO:0007669"/>
    <property type="project" value="InterPro"/>
</dbReference>
<name>A0A7X0SJ12_9BACL</name>
<dbReference type="EMBL" id="JACJVO010000009">
    <property type="protein sequence ID" value="MBB6730796.1"/>
    <property type="molecule type" value="Genomic_DNA"/>
</dbReference>
<dbReference type="Pfam" id="PF00392">
    <property type="entry name" value="GntR"/>
    <property type="match status" value="1"/>
</dbReference>
<dbReference type="AlphaFoldDB" id="A0A7X0SJ12"/>
<evidence type="ECO:0000259" key="5">
    <source>
        <dbReference type="PROSITE" id="PS50949"/>
    </source>
</evidence>
<dbReference type="CDD" id="cd07377">
    <property type="entry name" value="WHTH_GntR"/>
    <property type="match status" value="1"/>
</dbReference>
<dbReference type="Gene3D" id="1.10.10.10">
    <property type="entry name" value="Winged helix-like DNA-binding domain superfamily/Winged helix DNA-binding domain"/>
    <property type="match status" value="1"/>
</dbReference>
<dbReference type="InterPro" id="IPR036388">
    <property type="entry name" value="WH-like_DNA-bd_sf"/>
</dbReference>
<evidence type="ECO:0000256" key="1">
    <source>
        <dbReference type="ARBA" id="ARBA00023015"/>
    </source>
</evidence>
<keyword evidence="1" id="KW-0805">Transcription regulation</keyword>
<dbReference type="InterPro" id="IPR000524">
    <property type="entry name" value="Tscrpt_reg_HTH_GntR"/>
</dbReference>
<dbReference type="RefSeq" id="WP_185128460.1">
    <property type="nucleotide sequence ID" value="NZ_JACJVO010000009.1"/>
</dbReference>
<comment type="caution">
    <text evidence="6">The sequence shown here is derived from an EMBL/GenBank/DDBJ whole genome shotgun (WGS) entry which is preliminary data.</text>
</comment>
<sequence>MGDPSLRQLAYESIHRWIENGHFPGGTATSEIQLSRMLDMSRTPVRSALQQLELEGYVRIAPKQGIVILGPSSQRIGELLELAASFALFSASASKLAKREELAELVDSLAAQYRKLAADSSGKKSGGKPPLEYAAGDKSAAPDEAGAWIRFEAELLTGLVALSGNGEMSRLLTTTMSRLRWKNNARRWHAPHAVEAAARVEELIVSLAPSEPFEACRRSLQRYVQLLKRTWN</sequence>
<evidence type="ECO:0000313" key="7">
    <source>
        <dbReference type="Proteomes" id="UP000564644"/>
    </source>
</evidence>
<gene>
    <name evidence="6" type="ORF">H7C18_07740</name>
</gene>
<evidence type="ECO:0000313" key="6">
    <source>
        <dbReference type="EMBL" id="MBB6730796.1"/>
    </source>
</evidence>
<dbReference type="PANTHER" id="PTHR43537:SF5">
    <property type="entry name" value="UXU OPERON TRANSCRIPTIONAL REGULATOR"/>
    <property type="match status" value="1"/>
</dbReference>
<evidence type="ECO:0000256" key="2">
    <source>
        <dbReference type="ARBA" id="ARBA00023125"/>
    </source>
</evidence>
<dbReference type="PANTHER" id="PTHR43537">
    <property type="entry name" value="TRANSCRIPTIONAL REGULATOR, GNTR FAMILY"/>
    <property type="match status" value="1"/>
</dbReference>
<feature type="domain" description="HTH gntR-type" evidence="5">
    <location>
        <begin position="4"/>
        <end position="71"/>
    </location>
</feature>
<evidence type="ECO:0000256" key="3">
    <source>
        <dbReference type="ARBA" id="ARBA00023163"/>
    </source>
</evidence>
<proteinExistence type="predicted"/>
<keyword evidence="7" id="KW-1185">Reference proteome</keyword>
<dbReference type="SMART" id="SM00345">
    <property type="entry name" value="HTH_GNTR"/>
    <property type="match status" value="1"/>
</dbReference>
<dbReference type="SUPFAM" id="SSF46785">
    <property type="entry name" value="Winged helix' DNA-binding domain"/>
    <property type="match status" value="1"/>
</dbReference>